<evidence type="ECO:0000256" key="1">
    <source>
        <dbReference type="SAM" id="MobiDB-lite"/>
    </source>
</evidence>
<evidence type="ECO:0000313" key="3">
    <source>
        <dbReference type="Proteomes" id="UP000198228"/>
    </source>
</evidence>
<accession>A0A1C4XYV3</accession>
<organism evidence="2 3">
    <name type="scientific">Micromonospora purpureochromogenes</name>
    <dbReference type="NCBI Taxonomy" id="47872"/>
    <lineage>
        <taxon>Bacteria</taxon>
        <taxon>Bacillati</taxon>
        <taxon>Actinomycetota</taxon>
        <taxon>Actinomycetes</taxon>
        <taxon>Micromonosporales</taxon>
        <taxon>Micromonosporaceae</taxon>
        <taxon>Micromonospora</taxon>
    </lineage>
</organism>
<feature type="region of interest" description="Disordered" evidence="1">
    <location>
        <begin position="175"/>
        <end position="198"/>
    </location>
</feature>
<evidence type="ECO:0000313" key="2">
    <source>
        <dbReference type="EMBL" id="SCF13622.1"/>
    </source>
</evidence>
<dbReference type="SUPFAM" id="SSF49464">
    <property type="entry name" value="Carboxypeptidase regulatory domain-like"/>
    <property type="match status" value="1"/>
</dbReference>
<keyword evidence="2" id="KW-0121">Carboxypeptidase</keyword>
<reference evidence="2 3" key="1">
    <citation type="submission" date="2016-06" db="EMBL/GenBank/DDBJ databases">
        <authorList>
            <person name="Kjaerup R.B."/>
            <person name="Dalgaard T.S."/>
            <person name="Juul-Madsen H.R."/>
        </authorList>
    </citation>
    <scope>NUCLEOTIDE SEQUENCE [LARGE SCALE GENOMIC DNA]</scope>
    <source>
        <strain evidence="2 3">DSM 43821</strain>
    </source>
</reference>
<dbReference type="Proteomes" id="UP000198228">
    <property type="component" value="Chromosome I"/>
</dbReference>
<name>A0A1C4XYV3_9ACTN</name>
<dbReference type="EMBL" id="LT607410">
    <property type="protein sequence ID" value="SCF13622.1"/>
    <property type="molecule type" value="Genomic_DNA"/>
</dbReference>
<dbReference type="AlphaFoldDB" id="A0A1C4XYV3"/>
<keyword evidence="2" id="KW-0378">Hydrolase</keyword>
<sequence>MTDDGRGPVEAATADLAAWLATAAGEGVPVGPPADGGPADGLTVWPLELRPGRQTRGTGNREPYRFTVRYLVSAAGPAALPRLDRVLAAAVVDGEPEVLLEAGDPQLWRAFGVPPRPALLIDVPAQVARPLPAAPPVLRPLRLRQLPMRTLDGRVVGPQEQPLAAMRVELVGTSQATQTDPAGRFRLTGVPDDPEQPGPVRLRLVGRGHTLTADVDPADTDLVIVCEPPAR</sequence>
<gene>
    <name evidence="2" type="ORF">GA0074696_2939</name>
</gene>
<dbReference type="GO" id="GO:0004180">
    <property type="term" value="F:carboxypeptidase activity"/>
    <property type="evidence" value="ECO:0007669"/>
    <property type="project" value="UniProtKB-KW"/>
</dbReference>
<keyword evidence="2" id="KW-0645">Protease</keyword>
<protein>
    <submittedName>
        <fullName evidence="2">Carboxypeptidase regulatory-like domain-containing protein</fullName>
    </submittedName>
</protein>
<dbReference type="RefSeq" id="WP_088961618.1">
    <property type="nucleotide sequence ID" value="NZ_LT607410.1"/>
</dbReference>
<dbReference type="InterPro" id="IPR008969">
    <property type="entry name" value="CarboxyPept-like_regulatory"/>
</dbReference>
<proteinExistence type="predicted"/>